<protein>
    <submittedName>
        <fullName evidence="1">Hemagglutinin</fullName>
    </submittedName>
</protein>
<name>A0A150WVE7_BDEBC</name>
<evidence type="ECO:0000313" key="2">
    <source>
        <dbReference type="Proteomes" id="UP000075391"/>
    </source>
</evidence>
<proteinExistence type="predicted"/>
<dbReference type="Gene3D" id="2.60.40.10">
    <property type="entry name" value="Immunoglobulins"/>
    <property type="match status" value="2"/>
</dbReference>
<comment type="caution">
    <text evidence="1">The sequence shown here is derived from an EMBL/GenBank/DDBJ whole genome shotgun (WGS) entry which is preliminary data.</text>
</comment>
<dbReference type="Proteomes" id="UP000075391">
    <property type="component" value="Unassembled WGS sequence"/>
</dbReference>
<accession>A0A150WVE7</accession>
<reference evidence="1 2" key="1">
    <citation type="submission" date="2016-03" db="EMBL/GenBank/DDBJ databases">
        <authorList>
            <person name="Ploux O."/>
        </authorList>
    </citation>
    <scope>NUCLEOTIDE SEQUENCE [LARGE SCALE GENOMIC DNA]</scope>
    <source>
        <strain evidence="1 2">BER2</strain>
    </source>
</reference>
<dbReference type="InterPro" id="IPR013783">
    <property type="entry name" value="Ig-like_fold"/>
</dbReference>
<dbReference type="RefSeq" id="WP_063242823.1">
    <property type="nucleotide sequence ID" value="NZ_LUKF01000002.1"/>
</dbReference>
<gene>
    <name evidence="1" type="ORF">AZI85_14540</name>
</gene>
<dbReference type="PROSITE" id="PS51257">
    <property type="entry name" value="PROKAR_LIPOPROTEIN"/>
    <property type="match status" value="1"/>
</dbReference>
<sequence length="1606" mass="171949">MRNVAGILFGMYVIAGCTLSGNLLDFNALTPPVLTNSSGERLESFVINKSSDVNNVSVQGECYYENQNIQISFVPENSSLALHETHQYSTLCTNNKFELQIDTQDWTDTAYKVVLAVKSKTGVPSSTESSVLKDVVAPVVSFTSVLPAHLGLDSISSIPLAGTCESADGEVQILSGSVVLSTISCQSDGTFATTVAGDGLLEGSNVFTVQQSDVAKNVGTATSVSFNKDTIAPLLLPGLGSLGSALSNDDSTRLVSVTLPSDGGTQYRYVIVKDADCSSQYSALMATTPVAAGTDIPLSFSGDGSYRLCVLAGDQANNWASSSGVFESAAVVIDKTAPALTIAAPISGQKIHSTFALSGTCEPGLTVTANGNFTPSPSGQTCSIGGSYSINLTLSAGDGAKNISVTSSDAAGNVSSVLNHSVFKDTQIVPPNVTLNTSATTSVPLAKFTVNDCSDHTMILMKEVNAPPALGDAGWVSCSTAAQNYQYDLSISDQQGLRNIRFYARDEAGNISTATVFTITYDSKAPIMTLDAVPTLAKNVAYPFVVRVTEATVSSAATLSLQYSTDGTTWTAATSRTLGLAGPMNNKSFEVSWTPTSFYTGLKVRAVLTDDYGNIGYGVSNTFDVVLDVTPPTITANQLKINGSLTPDDTVRSYVTVSLQAHDAETAVKDFCLKTSSSVPAANDSCWVGVKAPKPGLEELPDLILVDFDFFLGINFGSYNIYAWVRDVAGNISTNSATLKKDYNTIEYINDPSPTVSDILTVNSATPNTPPINGDMNFANNAPVYIKWKASDNGSITKVELYSSLDGSSYTLIDDSLANNSTNGSSCSYSAPHTGCFVWNSTFPNDTFFKLQVRVTDNYGQTAQVTSPPLNSGLLNLLAGNQDPGHNGNAKQTVFNTAVGNDTAPGTLLVTTDGKIFFNDSSYGLMYIDPKTNNSKLLLRLAKSTEDSYGDGIPVEQARAKAILRTTLDYQNRILVYDRNMIRRIDTNVEPMTIETIIGADPAGNLGTNTADTVADPRDVKINLTTDQTWAIRKRAPFMAHPNGDIYFISDNPNKGKDNGGRIRVYKGSLAVPRVEAFRFSGTGAKDLPTWDLNVKEWSFFSLRYDPQTSQILKAYVGVTNPVPGNSYGNMTELDITTWIANGVHPNHPYGNTSLNYYEVQSLDGRVYRSNRATDHSLSRLNDDGTWSRVLGTGALGSCVDGTPATSCPVALDDAFVDRYGRIYFSTRGIIKTVVNGNVYTLFGQRKDAGDGGSATDMRLAMVHYLDHGAGDSVIILDHQENKMREIVPGASPEVRLVAGNGQNGNVNFATAANAQLIRLGNWWDPNPFATNPANGDVYMNCYENRVQIDVNSAISYHKVCRLNRSTGLWESLLDGEGTTASFTQTTIPLSDLLISGYSPEIVAYRNGNILMNHFHWNGTAHNNSHLRLLTPTTSNYIAGVTVQDQSGDACPDGSSSNCHLGPRAMHYKGTPVYFAPLSGWLLNPVRDSAYAGDMHVVYSGNVRKMLTLSKAPGGFAYDSGNIYFCSAGKVYKAAITNPADLTSTANWPLVENTHYTLTELAMPADNITCEGRRILVKAASGAKPKRLVMMAKQNGLPAVIEYFIP</sequence>
<evidence type="ECO:0000313" key="1">
    <source>
        <dbReference type="EMBL" id="KYG70346.1"/>
    </source>
</evidence>
<organism evidence="1 2">
    <name type="scientific">Bdellovibrio bacteriovorus</name>
    <dbReference type="NCBI Taxonomy" id="959"/>
    <lineage>
        <taxon>Bacteria</taxon>
        <taxon>Pseudomonadati</taxon>
        <taxon>Bdellovibrionota</taxon>
        <taxon>Bdellovibrionia</taxon>
        <taxon>Bdellovibrionales</taxon>
        <taxon>Pseudobdellovibrionaceae</taxon>
        <taxon>Bdellovibrio</taxon>
    </lineage>
</organism>
<dbReference type="OrthoDB" id="5287009at2"/>
<dbReference type="EMBL" id="LUKF01000002">
    <property type="protein sequence ID" value="KYG70346.1"/>
    <property type="molecule type" value="Genomic_DNA"/>
</dbReference>